<proteinExistence type="predicted"/>
<sequence length="66" mass="7310">MSNKDDGFIYSSPREGMSINPARTLDVSHFLAMGKMIAGPQTVTIEQLVERQAEAARKQREEDGEA</sequence>
<protein>
    <submittedName>
        <fullName evidence="1">Uncharacterized protein</fullName>
    </submittedName>
</protein>
<accession>A0A0E3BVS1</accession>
<name>A0A0E3BVS1_9BURK</name>
<dbReference type="EMBL" id="AWTN01000129">
    <property type="protein sequence ID" value="KGG84408.1"/>
    <property type="molecule type" value="Genomic_DNA"/>
</dbReference>
<organism evidence="1 2">
    <name type="scientific">Comamonas thiooxydans</name>
    <dbReference type="NCBI Taxonomy" id="363952"/>
    <lineage>
        <taxon>Bacteria</taxon>
        <taxon>Pseudomonadati</taxon>
        <taxon>Pseudomonadota</taxon>
        <taxon>Betaproteobacteria</taxon>
        <taxon>Burkholderiales</taxon>
        <taxon>Comamonadaceae</taxon>
        <taxon>Comamonas</taxon>
    </lineage>
</organism>
<evidence type="ECO:0000313" key="1">
    <source>
        <dbReference type="EMBL" id="KGG84408.1"/>
    </source>
</evidence>
<dbReference type="RefSeq" id="WP_034382920.1">
    <property type="nucleotide sequence ID" value="NZ_AWTN01000129.1"/>
</dbReference>
<gene>
    <name evidence="1" type="ORF">P245_24355</name>
</gene>
<comment type="caution">
    <text evidence="1">The sequence shown here is derived from an EMBL/GenBank/DDBJ whole genome shotgun (WGS) entry which is preliminary data.</text>
</comment>
<dbReference type="Proteomes" id="UP000029567">
    <property type="component" value="Unassembled WGS sequence"/>
</dbReference>
<dbReference type="AlphaFoldDB" id="A0A0E3BVS1"/>
<evidence type="ECO:0000313" key="2">
    <source>
        <dbReference type="Proteomes" id="UP000029567"/>
    </source>
</evidence>
<reference evidence="1 2" key="1">
    <citation type="submission" date="2013-09" db="EMBL/GenBank/DDBJ databases">
        <title>High correlation between genotypes and phenotypes of environmental bacteria Comamonas testosteroni strains.</title>
        <authorList>
            <person name="Liu L."/>
            <person name="Zhu W."/>
            <person name="Xia X."/>
            <person name="Xu B."/>
            <person name="Luo M."/>
            <person name="Wang G."/>
        </authorList>
    </citation>
    <scope>NUCLEOTIDE SEQUENCE [LARGE SCALE GENOMIC DNA]</scope>
    <source>
        <strain evidence="1 2">JL14</strain>
    </source>
</reference>